<gene>
    <name evidence="2" type="ORF">L227DRAFT_177241</name>
</gene>
<keyword evidence="3" id="KW-1185">Reference proteome</keyword>
<organism evidence="2 3">
    <name type="scientific">Lentinus tigrinus ALCF2SS1-6</name>
    <dbReference type="NCBI Taxonomy" id="1328759"/>
    <lineage>
        <taxon>Eukaryota</taxon>
        <taxon>Fungi</taxon>
        <taxon>Dikarya</taxon>
        <taxon>Basidiomycota</taxon>
        <taxon>Agaricomycotina</taxon>
        <taxon>Agaricomycetes</taxon>
        <taxon>Polyporales</taxon>
        <taxon>Polyporaceae</taxon>
        <taxon>Lentinus</taxon>
    </lineage>
</organism>
<dbReference type="Proteomes" id="UP000313359">
    <property type="component" value="Unassembled WGS sequence"/>
</dbReference>
<reference evidence="2" key="1">
    <citation type="journal article" date="2018" name="Genome Biol. Evol.">
        <title>Genomics and development of Lentinus tigrinus, a white-rot wood-decaying mushroom with dimorphic fruiting bodies.</title>
        <authorList>
            <person name="Wu B."/>
            <person name="Xu Z."/>
            <person name="Knudson A."/>
            <person name="Carlson A."/>
            <person name="Chen N."/>
            <person name="Kovaka S."/>
            <person name="LaButti K."/>
            <person name="Lipzen A."/>
            <person name="Pennachio C."/>
            <person name="Riley R."/>
            <person name="Schakwitz W."/>
            <person name="Umezawa K."/>
            <person name="Ohm R.A."/>
            <person name="Grigoriev I.V."/>
            <person name="Nagy L.G."/>
            <person name="Gibbons J."/>
            <person name="Hibbett D."/>
        </authorList>
    </citation>
    <scope>NUCLEOTIDE SEQUENCE [LARGE SCALE GENOMIC DNA]</scope>
    <source>
        <strain evidence="2">ALCF2SS1-6</strain>
    </source>
</reference>
<evidence type="ECO:0000313" key="3">
    <source>
        <dbReference type="Proteomes" id="UP000313359"/>
    </source>
</evidence>
<feature type="region of interest" description="Disordered" evidence="1">
    <location>
        <begin position="106"/>
        <end position="164"/>
    </location>
</feature>
<protein>
    <submittedName>
        <fullName evidence="2">Uncharacterized protein</fullName>
    </submittedName>
</protein>
<evidence type="ECO:0000313" key="2">
    <source>
        <dbReference type="EMBL" id="RPD58798.1"/>
    </source>
</evidence>
<dbReference type="EMBL" id="ML122273">
    <property type="protein sequence ID" value="RPD58798.1"/>
    <property type="molecule type" value="Genomic_DNA"/>
</dbReference>
<accession>A0A5C2S6B3</accession>
<name>A0A5C2S6B3_9APHY</name>
<sequence>MFMEERYQARIAPERGRVRCGDPPGLRKWSAIQQRPSCQAPRRHRQLKVCRMEVVLCRRIPAQAFPRSGSVVRLADLRRRRSRDRGGISSRCSFWLLRLLISAPTPRRITGDTSTSPGTAENGVPPPSVSDPAGVPQHSAIQGAGAQMGSTAQQAFSSAGDSTASSDMSGHAMFGLETLGYGYAGTLFPSTSGFGFSFGSDQHSTVTMGNAVQEGDLPMPDLAVMDDTLSIWNSAPEAFEWDDLGAYLSGASHGANPSHGSYEPT</sequence>
<feature type="compositionally biased region" description="Polar residues" evidence="1">
    <location>
        <begin position="148"/>
        <end position="164"/>
    </location>
</feature>
<dbReference type="AlphaFoldDB" id="A0A5C2S6B3"/>
<proteinExistence type="predicted"/>
<evidence type="ECO:0000256" key="1">
    <source>
        <dbReference type="SAM" id="MobiDB-lite"/>
    </source>
</evidence>